<dbReference type="Proteomes" id="UP000238042">
    <property type="component" value="Unassembled WGS sequence"/>
</dbReference>
<sequence>MEVLEKLIDENYSKLSKQKVLDIAQEQANHLMIKTNSLLQANLYNWDNEKLKEYSYRVQSYANIISYILSVKNNEYNSDFKKIAKINANDLITLIRKETEDIFLNSSLNNQQNIIEEIYIPNLLLKWVINNY</sequence>
<keyword evidence="2" id="KW-1185">Reference proteome</keyword>
<gene>
    <name evidence="1" type="ORF">C4S77_09860</name>
</gene>
<name>A0A2S8A861_9FLAO</name>
<reference evidence="1 2" key="1">
    <citation type="submission" date="2018-02" db="EMBL/GenBank/DDBJ databases">
        <title>Genome sequences of Apibacter spp., gut symbionts of Asian honey bees.</title>
        <authorList>
            <person name="Kwong W.K."/>
            <person name="Steele M.I."/>
            <person name="Moran N.A."/>
        </authorList>
    </citation>
    <scope>NUCLEOTIDE SEQUENCE [LARGE SCALE GENOMIC DNA]</scope>
    <source>
        <strain evidence="2">wkB301</strain>
    </source>
</reference>
<evidence type="ECO:0000313" key="2">
    <source>
        <dbReference type="Proteomes" id="UP000238042"/>
    </source>
</evidence>
<dbReference type="AlphaFoldDB" id="A0A2S8A861"/>
<evidence type="ECO:0000313" key="1">
    <source>
        <dbReference type="EMBL" id="PQL90752.1"/>
    </source>
</evidence>
<dbReference type="EMBL" id="PSZM01000045">
    <property type="protein sequence ID" value="PQL90752.1"/>
    <property type="molecule type" value="Genomic_DNA"/>
</dbReference>
<protein>
    <submittedName>
        <fullName evidence="1">Uncharacterized protein</fullName>
    </submittedName>
</protein>
<comment type="caution">
    <text evidence="1">The sequence shown here is derived from an EMBL/GenBank/DDBJ whole genome shotgun (WGS) entry which is preliminary data.</text>
</comment>
<accession>A0A2S8A861</accession>
<dbReference type="RefSeq" id="WP_105247397.1">
    <property type="nucleotide sequence ID" value="NZ_PSZM01000045.1"/>
</dbReference>
<proteinExistence type="predicted"/>
<organism evidence="1 2">
    <name type="scientific">Apibacter adventoris</name>
    <dbReference type="NCBI Taxonomy" id="1679466"/>
    <lineage>
        <taxon>Bacteria</taxon>
        <taxon>Pseudomonadati</taxon>
        <taxon>Bacteroidota</taxon>
        <taxon>Flavobacteriia</taxon>
        <taxon>Flavobacteriales</taxon>
        <taxon>Weeksellaceae</taxon>
        <taxon>Apibacter</taxon>
    </lineage>
</organism>